<organism evidence="2 3">
    <name type="scientific">Metarhizium robertsii (strain ARSEF 23 / ATCC MYA-3075)</name>
    <name type="common">Metarhizium anisopliae (strain ARSEF 23)</name>
    <dbReference type="NCBI Taxonomy" id="655844"/>
    <lineage>
        <taxon>Eukaryota</taxon>
        <taxon>Fungi</taxon>
        <taxon>Dikarya</taxon>
        <taxon>Ascomycota</taxon>
        <taxon>Pezizomycotina</taxon>
        <taxon>Sordariomycetes</taxon>
        <taxon>Hypocreomycetidae</taxon>
        <taxon>Hypocreales</taxon>
        <taxon>Clavicipitaceae</taxon>
        <taxon>Metarhizium</taxon>
    </lineage>
</organism>
<dbReference type="EMBL" id="ADNJ02000001">
    <property type="protein sequence ID" value="KHO11748.1"/>
    <property type="molecule type" value="Genomic_DNA"/>
</dbReference>
<evidence type="ECO:0000313" key="3">
    <source>
        <dbReference type="Proteomes" id="UP000002498"/>
    </source>
</evidence>
<feature type="region of interest" description="Disordered" evidence="1">
    <location>
        <begin position="1"/>
        <end position="65"/>
    </location>
</feature>
<dbReference type="RefSeq" id="XP_011410712.1">
    <property type="nucleotide sequence ID" value="XM_011412410.1"/>
</dbReference>
<name>A0A0B2XA74_METRA</name>
<reference evidence="2 3" key="2">
    <citation type="journal article" date="2014" name="Proc. Natl. Acad. Sci. U.S.A.">
        <title>Trajectory and genomic determinants of fungal-pathogen speciation and host adaptation.</title>
        <authorList>
            <person name="Hu X."/>
            <person name="Xiao G."/>
            <person name="Zheng P."/>
            <person name="Shang Y."/>
            <person name="Su Y."/>
            <person name="Zhang X."/>
            <person name="Liu X."/>
            <person name="Zhan S."/>
            <person name="St Leger R.J."/>
            <person name="Wang C."/>
        </authorList>
    </citation>
    <scope>GENOME REANNOTATION</scope>
    <source>
        <strain evidence="3">ARSEF 23 / ATCC MYA-3075</strain>
    </source>
</reference>
<dbReference type="KEGG" id="maj:MAA_10692"/>
<evidence type="ECO:0000313" key="2">
    <source>
        <dbReference type="EMBL" id="KHO11748.1"/>
    </source>
</evidence>
<proteinExistence type="predicted"/>
<dbReference type="Proteomes" id="UP000002498">
    <property type="component" value="Unassembled WGS sequence"/>
</dbReference>
<dbReference type="HOGENOM" id="CLU_1661194_0_0_1"/>
<accession>A0A0B2XA74</accession>
<sequence>MAGRAGSTQRTRELAHESATLLAGRLSTERPPAPANARSFPSCAAARNTTPPQREPGARRFRPHPRKTVAAFALRIWRIVPGGRCGKQAQRQDAVQKGAGESALQVGRRRSMPAWHAGSHQSARQGTFPRLPQRGGEELPQQAEPRLWNAARRARRLCG</sequence>
<reference evidence="2 3" key="1">
    <citation type="journal article" date="2011" name="PLoS Genet.">
        <title>Genome sequencing and comparative transcriptomics of the model entomopathogenic fungi Metarhizium anisopliae and M. acridum.</title>
        <authorList>
            <person name="Gao Q."/>
            <person name="Jin K."/>
            <person name="Ying S.H."/>
            <person name="Zhang Y."/>
            <person name="Xiao G."/>
            <person name="Shang Y."/>
            <person name="Duan Z."/>
            <person name="Hu X."/>
            <person name="Xie X.Q."/>
            <person name="Zhou G."/>
            <person name="Peng G."/>
            <person name="Luo Z."/>
            <person name="Huang W."/>
            <person name="Wang B."/>
            <person name="Fang W."/>
            <person name="Wang S."/>
            <person name="Zhong Y."/>
            <person name="Ma L.J."/>
            <person name="St Leger R.J."/>
            <person name="Zhao G.P."/>
            <person name="Pei Y."/>
            <person name="Feng M.G."/>
            <person name="Xia Y."/>
            <person name="Wang C."/>
        </authorList>
    </citation>
    <scope>NUCLEOTIDE SEQUENCE [LARGE SCALE GENOMIC DNA]</scope>
    <source>
        <strain evidence="3">ARSEF 23 / ATCC MYA-3075</strain>
    </source>
</reference>
<gene>
    <name evidence="2" type="ORF">MAA_10692</name>
</gene>
<dbReference type="AlphaFoldDB" id="A0A0B2XA74"/>
<comment type="caution">
    <text evidence="2">The sequence shown here is derived from an EMBL/GenBank/DDBJ whole genome shotgun (WGS) entry which is preliminary data.</text>
</comment>
<dbReference type="GeneID" id="19264976"/>
<keyword evidence="3" id="KW-1185">Reference proteome</keyword>
<evidence type="ECO:0000256" key="1">
    <source>
        <dbReference type="SAM" id="MobiDB-lite"/>
    </source>
</evidence>
<feature type="region of interest" description="Disordered" evidence="1">
    <location>
        <begin position="85"/>
        <end position="147"/>
    </location>
</feature>
<protein>
    <submittedName>
        <fullName evidence="2">Ubiquitin-conjugating enzyme</fullName>
    </submittedName>
</protein>